<dbReference type="PANTHER" id="PTHR33365">
    <property type="entry name" value="YALI0B05434P"/>
    <property type="match status" value="1"/>
</dbReference>
<feature type="signal peptide" evidence="4">
    <location>
        <begin position="1"/>
        <end position="18"/>
    </location>
</feature>
<dbReference type="RefSeq" id="XP_007767462.1">
    <property type="nucleotide sequence ID" value="XM_007769272.1"/>
</dbReference>
<dbReference type="EMBL" id="JH711577">
    <property type="protein sequence ID" value="EIW81760.1"/>
    <property type="molecule type" value="Genomic_DNA"/>
</dbReference>
<dbReference type="GO" id="GO:0043386">
    <property type="term" value="P:mycotoxin biosynthetic process"/>
    <property type="evidence" value="ECO:0007669"/>
    <property type="project" value="InterPro"/>
</dbReference>
<feature type="chain" id="PRO_5024421130" description="Ricin B lectin domain-containing protein" evidence="4">
    <location>
        <begin position="19"/>
        <end position="262"/>
    </location>
</feature>
<evidence type="ECO:0000313" key="5">
    <source>
        <dbReference type="EMBL" id="EIW81760.1"/>
    </source>
</evidence>
<dbReference type="PANTHER" id="PTHR33365:SF11">
    <property type="entry name" value="TAT PATHWAY SIGNAL SEQUENCE"/>
    <property type="match status" value="1"/>
</dbReference>
<sequence>MTFRAALFALSSSFFVLTCVNMLALQGAYLSVSHKPSNMIMPEIKFKIWRDDGKQEYGLYSDSGWDSLVSARERFIVTNSSLQVYQISLYHQHQCLNTLRQSLIAASEGCSPPNRPLVETCLNYLRQAIQCNADIGLEPGSGVIPLNGKEIVGASGTGLPRVCKDCEQLWEWVESNQSEPRTESYKKLKLAHVDIVNFTPSKLMRATLIKVVFMAMAMFAYGLPTVADESLGVKPKRGCGDLTENCILFGLNKEDPDAAYAH</sequence>
<dbReference type="AlphaFoldDB" id="A0A5M3MRN9"/>
<evidence type="ECO:0000256" key="3">
    <source>
        <dbReference type="ARBA" id="ARBA00035112"/>
    </source>
</evidence>
<organism evidence="5 6">
    <name type="scientific">Coniophora puteana (strain RWD-64-598)</name>
    <name type="common">Brown rot fungus</name>
    <dbReference type="NCBI Taxonomy" id="741705"/>
    <lineage>
        <taxon>Eukaryota</taxon>
        <taxon>Fungi</taxon>
        <taxon>Dikarya</taxon>
        <taxon>Basidiomycota</taxon>
        <taxon>Agaricomycotina</taxon>
        <taxon>Agaricomycetes</taxon>
        <taxon>Agaricomycetidae</taxon>
        <taxon>Boletales</taxon>
        <taxon>Coniophorineae</taxon>
        <taxon>Coniophoraceae</taxon>
        <taxon>Coniophora</taxon>
    </lineage>
</organism>
<accession>A0A5M3MRN9</accession>
<evidence type="ECO:0000313" key="6">
    <source>
        <dbReference type="Proteomes" id="UP000053558"/>
    </source>
</evidence>
<dbReference type="Proteomes" id="UP000053558">
    <property type="component" value="Unassembled WGS sequence"/>
</dbReference>
<gene>
    <name evidence="5" type="ORF">CONPUDRAFT_72158</name>
</gene>
<comment type="caution">
    <text evidence="5">The sequence shown here is derived from an EMBL/GenBank/DDBJ whole genome shotgun (WGS) entry which is preliminary data.</text>
</comment>
<evidence type="ECO:0000256" key="4">
    <source>
        <dbReference type="SAM" id="SignalP"/>
    </source>
</evidence>
<dbReference type="GO" id="GO:0016491">
    <property type="term" value="F:oxidoreductase activity"/>
    <property type="evidence" value="ECO:0007669"/>
    <property type="project" value="UniProtKB-KW"/>
</dbReference>
<evidence type="ECO:0008006" key="7">
    <source>
        <dbReference type="Google" id="ProtNLM"/>
    </source>
</evidence>
<dbReference type="InterPro" id="IPR021765">
    <property type="entry name" value="UstYa-like"/>
</dbReference>
<comment type="pathway">
    <text evidence="1">Mycotoxin biosynthesis.</text>
</comment>
<name>A0A5M3MRN9_CONPW</name>
<evidence type="ECO:0000256" key="1">
    <source>
        <dbReference type="ARBA" id="ARBA00004685"/>
    </source>
</evidence>
<comment type="similarity">
    <text evidence="3">Belongs to the ustYa family.</text>
</comment>
<keyword evidence="2" id="KW-0560">Oxidoreductase</keyword>
<dbReference type="Pfam" id="PF11807">
    <property type="entry name" value="UstYa"/>
    <property type="match status" value="1"/>
</dbReference>
<keyword evidence="6" id="KW-1185">Reference proteome</keyword>
<evidence type="ECO:0000256" key="2">
    <source>
        <dbReference type="ARBA" id="ARBA00023002"/>
    </source>
</evidence>
<dbReference type="GeneID" id="19208999"/>
<dbReference type="KEGG" id="cput:CONPUDRAFT_72158"/>
<reference evidence="6" key="1">
    <citation type="journal article" date="2012" name="Science">
        <title>The Paleozoic origin of enzymatic lignin decomposition reconstructed from 31 fungal genomes.</title>
        <authorList>
            <person name="Floudas D."/>
            <person name="Binder M."/>
            <person name="Riley R."/>
            <person name="Barry K."/>
            <person name="Blanchette R.A."/>
            <person name="Henrissat B."/>
            <person name="Martinez A.T."/>
            <person name="Otillar R."/>
            <person name="Spatafora J.W."/>
            <person name="Yadav J.S."/>
            <person name="Aerts A."/>
            <person name="Benoit I."/>
            <person name="Boyd A."/>
            <person name="Carlson A."/>
            <person name="Copeland A."/>
            <person name="Coutinho P.M."/>
            <person name="de Vries R.P."/>
            <person name="Ferreira P."/>
            <person name="Findley K."/>
            <person name="Foster B."/>
            <person name="Gaskell J."/>
            <person name="Glotzer D."/>
            <person name="Gorecki P."/>
            <person name="Heitman J."/>
            <person name="Hesse C."/>
            <person name="Hori C."/>
            <person name="Igarashi K."/>
            <person name="Jurgens J.A."/>
            <person name="Kallen N."/>
            <person name="Kersten P."/>
            <person name="Kohler A."/>
            <person name="Kuees U."/>
            <person name="Kumar T.K.A."/>
            <person name="Kuo A."/>
            <person name="LaButti K."/>
            <person name="Larrondo L.F."/>
            <person name="Lindquist E."/>
            <person name="Ling A."/>
            <person name="Lombard V."/>
            <person name="Lucas S."/>
            <person name="Lundell T."/>
            <person name="Martin R."/>
            <person name="McLaughlin D.J."/>
            <person name="Morgenstern I."/>
            <person name="Morin E."/>
            <person name="Murat C."/>
            <person name="Nagy L.G."/>
            <person name="Nolan M."/>
            <person name="Ohm R.A."/>
            <person name="Patyshakuliyeva A."/>
            <person name="Rokas A."/>
            <person name="Ruiz-Duenas F.J."/>
            <person name="Sabat G."/>
            <person name="Salamov A."/>
            <person name="Samejima M."/>
            <person name="Schmutz J."/>
            <person name="Slot J.C."/>
            <person name="St John F."/>
            <person name="Stenlid J."/>
            <person name="Sun H."/>
            <person name="Sun S."/>
            <person name="Syed K."/>
            <person name="Tsang A."/>
            <person name="Wiebenga A."/>
            <person name="Young D."/>
            <person name="Pisabarro A."/>
            <person name="Eastwood D.C."/>
            <person name="Martin F."/>
            <person name="Cullen D."/>
            <person name="Grigoriev I.V."/>
            <person name="Hibbett D.S."/>
        </authorList>
    </citation>
    <scope>NUCLEOTIDE SEQUENCE [LARGE SCALE GENOMIC DNA]</scope>
    <source>
        <strain evidence="6">RWD-64-598 SS2</strain>
    </source>
</reference>
<keyword evidence="4" id="KW-0732">Signal</keyword>
<protein>
    <recommendedName>
        <fullName evidence="7">Ricin B lectin domain-containing protein</fullName>
    </recommendedName>
</protein>
<dbReference type="OrthoDB" id="3687641at2759"/>
<proteinExistence type="inferred from homology"/>